<dbReference type="AlphaFoldDB" id="A0A1V9EI78"/>
<reference evidence="4" key="1">
    <citation type="submission" date="2016-04" db="EMBL/GenBank/DDBJ databases">
        <authorList>
            <person name="Chen L."/>
            <person name="Zhuang W."/>
            <person name="Wang G."/>
        </authorList>
    </citation>
    <scope>NUCLEOTIDE SEQUENCE [LARGE SCALE GENOMIC DNA]</scope>
    <source>
        <strain evidence="4">208</strain>
    </source>
</reference>
<feature type="domain" description="AB hydrolase-1" evidence="2">
    <location>
        <begin position="25"/>
        <end position="249"/>
    </location>
</feature>
<evidence type="ECO:0000313" key="3">
    <source>
        <dbReference type="EMBL" id="OQP45839.1"/>
    </source>
</evidence>
<dbReference type="Proteomes" id="UP000192276">
    <property type="component" value="Unassembled WGS sequence"/>
</dbReference>
<dbReference type="PANTHER" id="PTHR43798">
    <property type="entry name" value="MONOACYLGLYCEROL LIPASE"/>
    <property type="match status" value="1"/>
</dbReference>
<keyword evidence="1" id="KW-0378">Hydrolase</keyword>
<evidence type="ECO:0000313" key="4">
    <source>
        <dbReference type="Proteomes" id="UP000192276"/>
    </source>
</evidence>
<dbReference type="STRING" id="550983.A4R26_09560"/>
<name>A0A1V9EI78_9BACT</name>
<dbReference type="PANTHER" id="PTHR43798:SF31">
    <property type="entry name" value="AB HYDROLASE SUPERFAMILY PROTEIN YCLE"/>
    <property type="match status" value="1"/>
</dbReference>
<accession>A0A1V9EI78</accession>
<evidence type="ECO:0000259" key="2">
    <source>
        <dbReference type="Pfam" id="PF00561"/>
    </source>
</evidence>
<protein>
    <recommendedName>
        <fullName evidence="2">AB hydrolase-1 domain-containing protein</fullName>
    </recommendedName>
</protein>
<dbReference type="Pfam" id="PF00561">
    <property type="entry name" value="Abhydrolase_1"/>
    <property type="match status" value="1"/>
</dbReference>
<dbReference type="GO" id="GO:0016787">
    <property type="term" value="F:hydrolase activity"/>
    <property type="evidence" value="ECO:0007669"/>
    <property type="project" value="UniProtKB-KW"/>
</dbReference>
<dbReference type="PRINTS" id="PR00111">
    <property type="entry name" value="ABHYDROLASE"/>
</dbReference>
<gene>
    <name evidence="3" type="ORF">A4R26_09560</name>
</gene>
<dbReference type="SUPFAM" id="SSF53474">
    <property type="entry name" value="alpha/beta-Hydrolases"/>
    <property type="match status" value="1"/>
</dbReference>
<dbReference type="InterPro" id="IPR029058">
    <property type="entry name" value="AB_hydrolase_fold"/>
</dbReference>
<sequence length="265" mass="29125">MTEQTITLANGVQLNYAEKGNAENKPVIFIHGYSDSWRSFEKVLPLLPADVHAMAITLRGHGNSSKPAAGYSFKTFAADIAAFITAKKLGPCILAGHSMGGLIVQQFAIDYPQLTRSIIIVSSDASFADNPGVPEFLSEVMKLKDPVDYSFAEAFQKSTLARPVDSAYINQCIAESMKLPARVWHGCAAAFMKTDLTKELPRIAIPALILWGSKDGFCSRADQQNLAKRIKNARLVMYEEAGHALHWEESERFAKDVVEFINASK</sequence>
<dbReference type="GO" id="GO:0016020">
    <property type="term" value="C:membrane"/>
    <property type="evidence" value="ECO:0007669"/>
    <property type="project" value="TreeGrafter"/>
</dbReference>
<evidence type="ECO:0000256" key="1">
    <source>
        <dbReference type="ARBA" id="ARBA00022801"/>
    </source>
</evidence>
<dbReference type="InterPro" id="IPR050266">
    <property type="entry name" value="AB_hydrolase_sf"/>
</dbReference>
<dbReference type="Gene3D" id="3.40.50.1820">
    <property type="entry name" value="alpha/beta hydrolase"/>
    <property type="match status" value="1"/>
</dbReference>
<comment type="caution">
    <text evidence="3">The sequence shown here is derived from an EMBL/GenBank/DDBJ whole genome shotgun (WGS) entry which is preliminary data.</text>
</comment>
<dbReference type="InterPro" id="IPR000073">
    <property type="entry name" value="AB_hydrolase_1"/>
</dbReference>
<keyword evidence="4" id="KW-1185">Reference proteome</keyword>
<dbReference type="EMBL" id="LWBP01000254">
    <property type="protein sequence ID" value="OQP45839.1"/>
    <property type="molecule type" value="Genomic_DNA"/>
</dbReference>
<organism evidence="3 4">
    <name type="scientific">Niastella populi</name>
    <dbReference type="NCBI Taxonomy" id="550983"/>
    <lineage>
        <taxon>Bacteria</taxon>
        <taxon>Pseudomonadati</taxon>
        <taxon>Bacteroidota</taxon>
        <taxon>Chitinophagia</taxon>
        <taxon>Chitinophagales</taxon>
        <taxon>Chitinophagaceae</taxon>
        <taxon>Niastella</taxon>
    </lineage>
</organism>
<proteinExistence type="predicted"/>